<evidence type="ECO:0000256" key="8">
    <source>
        <dbReference type="SAM" id="Phobius"/>
    </source>
</evidence>
<keyword evidence="5 8" id="KW-0812">Transmembrane</keyword>
<feature type="transmembrane region" description="Helical" evidence="8">
    <location>
        <begin position="160"/>
        <end position="179"/>
    </location>
</feature>
<name>A0ABY5TW42_9BACT</name>
<evidence type="ECO:0000256" key="3">
    <source>
        <dbReference type="ARBA" id="ARBA00022448"/>
    </source>
</evidence>
<feature type="transmembrane region" description="Helical" evidence="8">
    <location>
        <begin position="239"/>
        <end position="260"/>
    </location>
</feature>
<feature type="transmembrane region" description="Helical" evidence="8">
    <location>
        <begin position="13"/>
        <end position="31"/>
    </location>
</feature>
<keyword evidence="6 8" id="KW-1133">Transmembrane helix</keyword>
<feature type="transmembrane region" description="Helical" evidence="8">
    <location>
        <begin position="43"/>
        <end position="62"/>
    </location>
</feature>
<evidence type="ECO:0000256" key="6">
    <source>
        <dbReference type="ARBA" id="ARBA00022989"/>
    </source>
</evidence>
<dbReference type="PANTHER" id="PTHR36838:SF1">
    <property type="entry name" value="SLR1864 PROTEIN"/>
    <property type="match status" value="1"/>
</dbReference>
<feature type="transmembrane region" description="Helical" evidence="8">
    <location>
        <begin position="305"/>
        <end position="326"/>
    </location>
</feature>
<feature type="transmembrane region" description="Helical" evidence="8">
    <location>
        <begin position="124"/>
        <end position="148"/>
    </location>
</feature>
<evidence type="ECO:0000256" key="4">
    <source>
        <dbReference type="ARBA" id="ARBA00022475"/>
    </source>
</evidence>
<evidence type="ECO:0000313" key="9">
    <source>
        <dbReference type="EMBL" id="UWD34216.1"/>
    </source>
</evidence>
<feature type="transmembrane region" description="Helical" evidence="8">
    <location>
        <begin position="74"/>
        <end position="95"/>
    </location>
</feature>
<evidence type="ECO:0000256" key="2">
    <source>
        <dbReference type="ARBA" id="ARBA00010145"/>
    </source>
</evidence>
<dbReference type="Gene3D" id="1.20.1530.20">
    <property type="match status" value="1"/>
</dbReference>
<sequence length="361" mass="39867">MEQFLNTISNQKLWGAIIASVGVILIGFLLAKFKILKQEGKGVINQVVLVISLPALAFSGFMKTITIKALIEQAVILASAFAFYIVLCAISLLWVKFVKFDRKLSNTKIAKTLGGESVSESKALVIWMMLIFGSTTFFGLPIIEAVYGSTGVLAANIWNIPYRIFLYSLCFMLMSGLKFNKANFSKSLRTALLNPIVIATFLGLIFWLSQLIPGLQVEVQKKTYGWFELSKTFPAIERIFAVLRSLASPLIWITIGMTLATVPLKKAVTDKWVWIFVVMKLVLIPIIVLLMMLPLAKTGVITKEVASSMVVFAAVPPSTVVIAYSSRYKMNEVYSAQCSALSTLAAIVLMPLWIILLGVIF</sequence>
<accession>A0ABY5TW42</accession>
<dbReference type="InterPro" id="IPR038770">
    <property type="entry name" value="Na+/solute_symporter_sf"/>
</dbReference>
<reference evidence="9" key="1">
    <citation type="submission" date="2022-08" db="EMBL/GenBank/DDBJ databases">
        <title>Complete genome sequence of Mycoplasma molare type strain H 542.</title>
        <authorList>
            <person name="Spergser J."/>
        </authorList>
    </citation>
    <scope>NUCLEOTIDE SEQUENCE</scope>
    <source>
        <strain evidence="9">H 542</strain>
    </source>
</reference>
<feature type="transmembrane region" description="Helical" evidence="8">
    <location>
        <begin position="272"/>
        <end position="293"/>
    </location>
</feature>
<feature type="transmembrane region" description="Helical" evidence="8">
    <location>
        <begin position="191"/>
        <end position="212"/>
    </location>
</feature>
<keyword evidence="4" id="KW-1003">Cell membrane</keyword>
<proteinExistence type="inferred from homology"/>
<keyword evidence="7 8" id="KW-0472">Membrane</keyword>
<organism evidence="9 10">
    <name type="scientific">Mesomycoplasma molare</name>
    <dbReference type="NCBI Taxonomy" id="171288"/>
    <lineage>
        <taxon>Bacteria</taxon>
        <taxon>Bacillati</taxon>
        <taxon>Mycoplasmatota</taxon>
        <taxon>Mycoplasmoidales</taxon>
        <taxon>Metamycoplasmataceae</taxon>
        <taxon>Mesomycoplasma</taxon>
    </lineage>
</organism>
<evidence type="ECO:0000256" key="1">
    <source>
        <dbReference type="ARBA" id="ARBA00004651"/>
    </source>
</evidence>
<comment type="similarity">
    <text evidence="2">Belongs to the auxin efflux carrier (TC 2.A.69) family.</text>
</comment>
<dbReference type="PANTHER" id="PTHR36838">
    <property type="entry name" value="AUXIN EFFLUX CARRIER FAMILY PROTEIN"/>
    <property type="match status" value="1"/>
</dbReference>
<dbReference type="InterPro" id="IPR004776">
    <property type="entry name" value="Mem_transp_PIN-like"/>
</dbReference>
<dbReference type="RefSeq" id="WP_036450384.1">
    <property type="nucleotide sequence ID" value="NZ_CP103423.1"/>
</dbReference>
<gene>
    <name evidence="9" type="ORF">NX772_00050</name>
</gene>
<keyword evidence="10" id="KW-1185">Reference proteome</keyword>
<evidence type="ECO:0000256" key="5">
    <source>
        <dbReference type="ARBA" id="ARBA00022692"/>
    </source>
</evidence>
<evidence type="ECO:0000256" key="7">
    <source>
        <dbReference type="ARBA" id="ARBA00023136"/>
    </source>
</evidence>
<comment type="subcellular location">
    <subcellularLocation>
        <location evidence="1">Cell membrane</location>
        <topology evidence="1">Multi-pass membrane protein</topology>
    </subcellularLocation>
</comment>
<keyword evidence="3" id="KW-0813">Transport</keyword>
<protein>
    <submittedName>
        <fullName evidence="9">AEC family transporter</fullName>
    </submittedName>
</protein>
<evidence type="ECO:0000313" key="10">
    <source>
        <dbReference type="Proteomes" id="UP001058364"/>
    </source>
</evidence>
<feature type="transmembrane region" description="Helical" evidence="8">
    <location>
        <begin position="338"/>
        <end position="360"/>
    </location>
</feature>
<dbReference type="Pfam" id="PF03547">
    <property type="entry name" value="Mem_trans"/>
    <property type="match status" value="1"/>
</dbReference>
<dbReference type="EMBL" id="CP103423">
    <property type="protein sequence ID" value="UWD34216.1"/>
    <property type="molecule type" value="Genomic_DNA"/>
</dbReference>
<dbReference type="Proteomes" id="UP001058364">
    <property type="component" value="Chromosome"/>
</dbReference>